<evidence type="ECO:0000313" key="1">
    <source>
        <dbReference type="EMBL" id="NDK56524.1"/>
    </source>
</evidence>
<accession>A0A6B2HAM7</accession>
<dbReference type="RefSeq" id="WP_162346580.1">
    <property type="nucleotide sequence ID" value="NZ_JAAEAA010000013.1"/>
</dbReference>
<keyword evidence="2" id="KW-1185">Reference proteome</keyword>
<reference evidence="1 2" key="1">
    <citation type="submission" date="2020-01" db="EMBL/GenBank/DDBJ databases">
        <authorList>
            <person name="Kim M.K."/>
        </authorList>
    </citation>
    <scope>NUCLEOTIDE SEQUENCE [LARGE SCALE GENOMIC DNA]</scope>
    <source>
        <strain evidence="1 2">BT213</strain>
    </source>
</reference>
<sequence length="213" mass="24464">MRNWFVLALLGFTLLSCKEKVVQIPVCEYKTDDPQLQVYNDLLIELVEEQFHNLSFGEVITDATSFKTIFLSHNSYHRELFGEFRDGLWKTPTPAAGDEIRPLLSEYGLDNAAIFANFSKAQQKYIASDFQACTFKVGALGKAENLFELESKQKENLIGQVSFSEIHWNKQRDKGVLYYEFYCGTKCGKGELISFEKVNGRWRISDSVQLWVS</sequence>
<proteinExistence type="predicted"/>
<organism evidence="1 2">
    <name type="scientific">Pontibacter fetidus</name>
    <dbReference type="NCBI Taxonomy" id="2700082"/>
    <lineage>
        <taxon>Bacteria</taxon>
        <taxon>Pseudomonadati</taxon>
        <taxon>Bacteroidota</taxon>
        <taxon>Cytophagia</taxon>
        <taxon>Cytophagales</taxon>
        <taxon>Hymenobacteraceae</taxon>
        <taxon>Pontibacter</taxon>
    </lineage>
</organism>
<gene>
    <name evidence="1" type="ORF">GWO68_11390</name>
</gene>
<evidence type="ECO:0000313" key="2">
    <source>
        <dbReference type="Proteomes" id="UP000478546"/>
    </source>
</evidence>
<protein>
    <submittedName>
        <fullName evidence="1">Uncharacterized protein</fullName>
    </submittedName>
</protein>
<dbReference type="Proteomes" id="UP000478546">
    <property type="component" value="Unassembled WGS sequence"/>
</dbReference>
<dbReference type="EMBL" id="JAAEAA010000013">
    <property type="protein sequence ID" value="NDK56524.1"/>
    <property type="molecule type" value="Genomic_DNA"/>
</dbReference>
<dbReference type="AlphaFoldDB" id="A0A6B2HAM7"/>
<dbReference type="PROSITE" id="PS51257">
    <property type="entry name" value="PROKAR_LIPOPROTEIN"/>
    <property type="match status" value="1"/>
</dbReference>
<comment type="caution">
    <text evidence="1">The sequence shown here is derived from an EMBL/GenBank/DDBJ whole genome shotgun (WGS) entry which is preliminary data.</text>
</comment>
<name>A0A6B2HAM7_9BACT</name>